<feature type="transmembrane region" description="Helical" evidence="6">
    <location>
        <begin position="481"/>
        <end position="500"/>
    </location>
</feature>
<keyword evidence="3 6" id="KW-1133">Transmembrane helix</keyword>
<dbReference type="GO" id="GO:0016020">
    <property type="term" value="C:membrane"/>
    <property type="evidence" value="ECO:0007669"/>
    <property type="project" value="UniProtKB-SubCell"/>
</dbReference>
<dbReference type="Gene3D" id="1.20.1250.20">
    <property type="entry name" value="MFS general substrate transporter like domains"/>
    <property type="match status" value="2"/>
</dbReference>
<proteinExistence type="predicted"/>
<feature type="transmembrane region" description="Helical" evidence="6">
    <location>
        <begin position="420"/>
        <end position="439"/>
    </location>
</feature>
<dbReference type="SUPFAM" id="SSF103473">
    <property type="entry name" value="MFS general substrate transporter"/>
    <property type="match status" value="2"/>
</dbReference>
<evidence type="ECO:0000256" key="5">
    <source>
        <dbReference type="SAM" id="MobiDB-lite"/>
    </source>
</evidence>
<feature type="transmembrane region" description="Helical" evidence="6">
    <location>
        <begin position="278"/>
        <end position="297"/>
    </location>
</feature>
<comment type="subcellular location">
    <subcellularLocation>
        <location evidence="1">Membrane</location>
        <topology evidence="1">Multi-pass membrane protein</topology>
    </subcellularLocation>
</comment>
<feature type="transmembrane region" description="Helical" evidence="6">
    <location>
        <begin position="983"/>
        <end position="1003"/>
    </location>
</feature>
<evidence type="ECO:0000256" key="2">
    <source>
        <dbReference type="ARBA" id="ARBA00022692"/>
    </source>
</evidence>
<evidence type="ECO:0000256" key="3">
    <source>
        <dbReference type="ARBA" id="ARBA00022989"/>
    </source>
</evidence>
<dbReference type="InterPro" id="IPR005828">
    <property type="entry name" value="MFS_sugar_transport-like"/>
</dbReference>
<reference evidence="8 9" key="1">
    <citation type="journal article" date="2015" name="Genome Biol. Evol.">
        <title>The genome of winter moth (Operophtera brumata) provides a genomic perspective on sexual dimorphism and phenology.</title>
        <authorList>
            <person name="Derks M.F."/>
            <person name="Smit S."/>
            <person name="Salis L."/>
            <person name="Schijlen E."/>
            <person name="Bossers A."/>
            <person name="Mateman C."/>
            <person name="Pijl A.S."/>
            <person name="de Ridder D."/>
            <person name="Groenen M.A."/>
            <person name="Visser M.E."/>
            <person name="Megens H.J."/>
        </authorList>
    </citation>
    <scope>NUCLEOTIDE SEQUENCE [LARGE SCALE GENOMIC DNA]</scope>
    <source>
        <strain evidence="8">WM2013NL</strain>
        <tissue evidence="8">Head and thorax</tissue>
    </source>
</reference>
<feature type="transmembrane region" description="Helical" evidence="6">
    <location>
        <begin position="190"/>
        <end position="209"/>
    </location>
</feature>
<keyword evidence="2 6" id="KW-0812">Transmembrane</keyword>
<feature type="transmembrane region" description="Helical" evidence="6">
    <location>
        <begin position="753"/>
        <end position="772"/>
    </location>
</feature>
<feature type="transmembrane region" description="Helical" evidence="6">
    <location>
        <begin position="1044"/>
        <end position="1063"/>
    </location>
</feature>
<feature type="transmembrane region" description="Helical" evidence="6">
    <location>
        <begin position="841"/>
        <end position="860"/>
    </location>
</feature>
<gene>
    <name evidence="8" type="ORF">OBRU01_12440</name>
</gene>
<dbReference type="AlphaFoldDB" id="A0A0L7LAB3"/>
<organism evidence="8 9">
    <name type="scientific">Operophtera brumata</name>
    <name type="common">Winter moth</name>
    <name type="synonym">Phalaena brumata</name>
    <dbReference type="NCBI Taxonomy" id="104452"/>
    <lineage>
        <taxon>Eukaryota</taxon>
        <taxon>Metazoa</taxon>
        <taxon>Ecdysozoa</taxon>
        <taxon>Arthropoda</taxon>
        <taxon>Hexapoda</taxon>
        <taxon>Insecta</taxon>
        <taxon>Pterygota</taxon>
        <taxon>Neoptera</taxon>
        <taxon>Endopterygota</taxon>
        <taxon>Lepidoptera</taxon>
        <taxon>Glossata</taxon>
        <taxon>Ditrysia</taxon>
        <taxon>Geometroidea</taxon>
        <taxon>Geometridae</taxon>
        <taxon>Larentiinae</taxon>
        <taxon>Operophtera</taxon>
    </lineage>
</organism>
<feature type="transmembrane region" description="Helical" evidence="6">
    <location>
        <begin position="363"/>
        <end position="381"/>
    </location>
</feature>
<dbReference type="GO" id="GO:0022857">
    <property type="term" value="F:transmembrane transporter activity"/>
    <property type="evidence" value="ECO:0007669"/>
    <property type="project" value="InterPro"/>
</dbReference>
<name>A0A0L7LAB3_OPEBR</name>
<feature type="region of interest" description="Disordered" evidence="5">
    <location>
        <begin position="1"/>
        <end position="25"/>
    </location>
</feature>
<evidence type="ECO:0000256" key="1">
    <source>
        <dbReference type="ARBA" id="ARBA00004141"/>
    </source>
</evidence>
<feature type="transmembrane region" description="Helical" evidence="6">
    <location>
        <begin position="926"/>
        <end position="944"/>
    </location>
</feature>
<keyword evidence="9" id="KW-1185">Reference proteome</keyword>
<dbReference type="InterPro" id="IPR036259">
    <property type="entry name" value="MFS_trans_sf"/>
</dbReference>
<feature type="transmembrane region" description="Helical" evidence="6">
    <location>
        <begin position="956"/>
        <end position="977"/>
    </location>
</feature>
<feature type="transmembrane region" description="Helical" evidence="6">
    <location>
        <begin position="221"/>
        <end position="243"/>
    </location>
</feature>
<feature type="transmembrane region" description="Helical" evidence="6">
    <location>
        <begin position="604"/>
        <end position="624"/>
    </location>
</feature>
<feature type="compositionally biased region" description="Basic and acidic residues" evidence="5">
    <location>
        <begin position="11"/>
        <end position="25"/>
    </location>
</feature>
<dbReference type="InterPro" id="IPR020846">
    <property type="entry name" value="MFS_dom"/>
</dbReference>
<dbReference type="Proteomes" id="UP000037510">
    <property type="component" value="Unassembled WGS sequence"/>
</dbReference>
<evidence type="ECO:0000256" key="4">
    <source>
        <dbReference type="ARBA" id="ARBA00023136"/>
    </source>
</evidence>
<evidence type="ECO:0000313" key="9">
    <source>
        <dbReference type="Proteomes" id="UP000037510"/>
    </source>
</evidence>
<evidence type="ECO:0000259" key="7">
    <source>
        <dbReference type="PROSITE" id="PS50850"/>
    </source>
</evidence>
<dbReference type="Pfam" id="PF00083">
    <property type="entry name" value="Sugar_tr"/>
    <property type="match status" value="2"/>
</dbReference>
<feature type="transmembrane region" description="Helical" evidence="6">
    <location>
        <begin position="507"/>
        <end position="527"/>
    </location>
</feature>
<dbReference type="PROSITE" id="PS50850">
    <property type="entry name" value="MFS"/>
    <property type="match status" value="2"/>
</dbReference>
<accession>A0A0L7LAB3</accession>
<protein>
    <submittedName>
        <fullName evidence="8">Organic cation transporter protein</fullName>
    </submittedName>
</protein>
<feature type="transmembrane region" description="Helical" evidence="6">
    <location>
        <begin position="1010"/>
        <end position="1032"/>
    </location>
</feature>
<evidence type="ECO:0000256" key="6">
    <source>
        <dbReference type="SAM" id="Phobius"/>
    </source>
</evidence>
<dbReference type="PANTHER" id="PTHR24064">
    <property type="entry name" value="SOLUTE CARRIER FAMILY 22 MEMBER"/>
    <property type="match status" value="1"/>
</dbReference>
<sequence length="1137" mass="128743">MSIEATNDVGLKMEQKKESEDDKDPVDYDKLLSSAGEFGRYQLLLFFSTFPFYMFGVFTYLSQIFMTEVSANHWCWIPELENLTEVERINLSIPADVNSRYGYSQCQAYVANWTEILSTGQKPDETWETAPCQNGWEFDKSEIPYPTISSELGWVCDKNSYQASAQAIFFLGSFVGGFIIGWVADRFGRLPALVASNLLGCVGGLLSTFARNFIQFSICRFIMGMAYDNCMMMAYLIVLEYVAPKYRSLLSNMAFSIFFSIFITSLPWIALACGHWKTISLITSLPLALAIFAPLFIPESPRWLLSKGRVDEAIEKIRIIGRINRKEVPIKLIEQFKETLSKEQKEETKSFMEIFKRPMLRKTLILVSLEFMCCTIVFDALVRSIGQLNFDFFLSFSVISFTEFPSMFLIAFILDWLGRRWLTVIVMTVSCVFSILTVFMNSGILSVTCAVIARFAVNMSYSATMQWAAELLPTSVRGSGVSIVHICGYIATILSSYIVYLKNYADWLPLVIVGALAGLGGVIAIFLPETANKDMPHTFDDAEELSRNQKFWDIPCLGKKEEELDEQATQDVGFKLEPKKENKQDRDQVDYDELLSSAGEFGRYQLLLFFSTFPFYMFGVFVYFSQLFMTEVSANHWCWIPELENLTEVERINLAIPADVKSIYGYSQCQAYVANWTDILSTGQKPDETWETAPCQNGWEFDKSEIPYPTISSELGWVCDKNSYQATAQAIFFIGSIVGGFIIGWVADRYGRLPAAVASNLLGCVGGLLSTFARNFIQFSICRFIMGMAYDNCMLMAYLIVLEYVAPKYRSLLSNMAFSIFYSVFVTSLPWIALACGHWKTISLVTSLPLALAIFAPLFIPESPRWLLSKGRVDEAIEKIRVIGRINRKEVPKKLIEQFKETLSKEQKAETKSCLEIFKRPVLRRTLILVCLEFMCCTIVFDGLVRSIGQLDFDFFLSFSVISFTEFPSMFLIAFILDWLGRRWLTVIVMTVSCVFSIMTVFMNSGIESVVCAVIARFAVNMSYSATMQWAAELLPTSVRGSGASIVHICGYLATVLSPYIVYLKIYAHWLPLVIVGVIAGFGGVIALFLPETAKKEMPHTFDDAEELSRNQKFWDIPCLGKKEEDLDGQVNQSFEM</sequence>
<feature type="transmembrane region" description="Helical" evidence="6">
    <location>
        <begin position="393"/>
        <end position="414"/>
    </location>
</feature>
<feature type="transmembrane region" description="Helical" evidence="6">
    <location>
        <begin position="812"/>
        <end position="834"/>
    </location>
</feature>
<dbReference type="STRING" id="104452.A0A0L7LAB3"/>
<feature type="transmembrane region" description="Helical" evidence="6">
    <location>
        <begin position="784"/>
        <end position="806"/>
    </location>
</feature>
<feature type="domain" description="Major facilitator superfamily (MFS) profile" evidence="7">
    <location>
        <begin position="667"/>
        <end position="1095"/>
    </location>
</feature>
<feature type="transmembrane region" description="Helical" evidence="6">
    <location>
        <begin position="1070"/>
        <end position="1090"/>
    </location>
</feature>
<feature type="transmembrane region" description="Helical" evidence="6">
    <location>
        <begin position="249"/>
        <end position="271"/>
    </location>
</feature>
<feature type="domain" description="Major facilitator superfamily (MFS) profile" evidence="7">
    <location>
        <begin position="104"/>
        <end position="532"/>
    </location>
</feature>
<dbReference type="EMBL" id="JTDY01002009">
    <property type="protein sequence ID" value="KOB72344.1"/>
    <property type="molecule type" value="Genomic_DNA"/>
</dbReference>
<feature type="transmembrane region" description="Helical" evidence="6">
    <location>
        <begin position="730"/>
        <end position="747"/>
    </location>
</feature>
<keyword evidence="4 6" id="KW-0472">Membrane</keyword>
<comment type="caution">
    <text evidence="8">The sequence shown here is derived from an EMBL/GenBank/DDBJ whole genome shotgun (WGS) entry which is preliminary data.</text>
</comment>
<feature type="transmembrane region" description="Helical" evidence="6">
    <location>
        <begin position="167"/>
        <end position="184"/>
    </location>
</feature>
<feature type="transmembrane region" description="Helical" evidence="6">
    <location>
        <begin position="41"/>
        <end position="61"/>
    </location>
</feature>
<evidence type="ECO:0000313" key="8">
    <source>
        <dbReference type="EMBL" id="KOB72344.1"/>
    </source>
</evidence>